<feature type="region of interest" description="Disordered" evidence="1">
    <location>
        <begin position="610"/>
        <end position="637"/>
    </location>
</feature>
<feature type="region of interest" description="Disordered" evidence="1">
    <location>
        <begin position="537"/>
        <end position="562"/>
    </location>
</feature>
<name>A0A812W5A6_9DINO</name>
<dbReference type="OrthoDB" id="411899at2759"/>
<feature type="compositionally biased region" description="Basic residues" evidence="1">
    <location>
        <begin position="615"/>
        <end position="626"/>
    </location>
</feature>
<keyword evidence="3" id="KW-1185">Reference proteome</keyword>
<comment type="caution">
    <text evidence="2">The sequence shown here is derived from an EMBL/GenBank/DDBJ whole genome shotgun (WGS) entry which is preliminary data.</text>
</comment>
<dbReference type="AlphaFoldDB" id="A0A812W5A6"/>
<organism evidence="2 3">
    <name type="scientific">Symbiodinium necroappetens</name>
    <dbReference type="NCBI Taxonomy" id="1628268"/>
    <lineage>
        <taxon>Eukaryota</taxon>
        <taxon>Sar</taxon>
        <taxon>Alveolata</taxon>
        <taxon>Dinophyceae</taxon>
        <taxon>Suessiales</taxon>
        <taxon>Symbiodiniaceae</taxon>
        <taxon>Symbiodinium</taxon>
    </lineage>
</organism>
<sequence length="637" mass="71450">MEELSKGMKDPTVAKLAKEACPPGTSGISRYAGSIAKWLAEFSDKGGFLHFLSLFSREFGEQCNVGEDFWSYVASTQYLPADKVLVRLAFLTTQFSCPAHKIQDGFSRLLVKGDWDKLKKLKQEVAEMESFLYQAWQDTASRLPNLEAARSFGMICMRMTLHLVGKQKMGRDSKTFKDLPAIFHEFQKQTGKVTSESSAAAPTAESTPAGPGLVSLGQAYDPLWQAQQKLDLSIGNLYQMDGELYELTAMSQDFVTLKKRELFDDSTVQVETWTCHKKLRPSKTSAPYLLEAAVAKQHHPGAASKQQATFATVYTQLLEATTKLEHKNLWKMIAVNPVARTAYSLQKIPAHQLTFVPCTDSPQQMSIKKPEAKHWGEVVFQGVTYFILAPKAFKAATTEKPSTGCTAPFWYLKPDEDPLLDWKEKSVGGLQISCLSNPRAIEKHALLTMPVLEEPEAEEAVKLQFKGRSWVVPAGFLSEEDEEQFVRLRVSCYGLCILLGCCKKIRNPSLKACMALKQLVDARNRKLGLVEEEDKKPKLFGDDERPSPKRKRKAQALESPKLDLDLPDGSGIVTVKAVKWTREDLSVLLEAEQLERLFKFLVAEEFSFEAESRGYRKTGNHAKKPKMRDPEEPSESD</sequence>
<accession>A0A812W5A6</accession>
<proteinExistence type="predicted"/>
<evidence type="ECO:0000256" key="1">
    <source>
        <dbReference type="SAM" id="MobiDB-lite"/>
    </source>
</evidence>
<dbReference type="Proteomes" id="UP000601435">
    <property type="component" value="Unassembled WGS sequence"/>
</dbReference>
<dbReference type="EMBL" id="CAJNJA010031698">
    <property type="protein sequence ID" value="CAE7659792.1"/>
    <property type="molecule type" value="Genomic_DNA"/>
</dbReference>
<evidence type="ECO:0000313" key="3">
    <source>
        <dbReference type="Proteomes" id="UP000601435"/>
    </source>
</evidence>
<evidence type="ECO:0000313" key="2">
    <source>
        <dbReference type="EMBL" id="CAE7659792.1"/>
    </source>
</evidence>
<feature type="compositionally biased region" description="Basic and acidic residues" evidence="1">
    <location>
        <begin position="537"/>
        <end position="547"/>
    </location>
</feature>
<protein>
    <submittedName>
        <fullName evidence="2">Uncharacterized protein</fullName>
    </submittedName>
</protein>
<reference evidence="2" key="1">
    <citation type="submission" date="2021-02" db="EMBL/GenBank/DDBJ databases">
        <authorList>
            <person name="Dougan E. K."/>
            <person name="Rhodes N."/>
            <person name="Thang M."/>
            <person name="Chan C."/>
        </authorList>
    </citation>
    <scope>NUCLEOTIDE SEQUENCE</scope>
</reference>
<gene>
    <name evidence="2" type="ORF">SNEC2469_LOCUS18728</name>
</gene>